<gene>
    <name evidence="1" type="ORF">AK88_02211</name>
</gene>
<dbReference type="EMBL" id="KQ001665">
    <property type="protein sequence ID" value="KJP88097.1"/>
    <property type="molecule type" value="Genomic_DNA"/>
</dbReference>
<dbReference type="AlphaFoldDB" id="A0A0D9QMV6"/>
<dbReference type="Proteomes" id="UP000054561">
    <property type="component" value="Unassembled WGS sequence"/>
</dbReference>
<evidence type="ECO:0000313" key="1">
    <source>
        <dbReference type="EMBL" id="KJP88097.1"/>
    </source>
</evidence>
<proteinExistence type="predicted"/>
<organism evidence="1 2">
    <name type="scientific">Plasmodium fragile</name>
    <dbReference type="NCBI Taxonomy" id="5857"/>
    <lineage>
        <taxon>Eukaryota</taxon>
        <taxon>Sar</taxon>
        <taxon>Alveolata</taxon>
        <taxon>Apicomplexa</taxon>
        <taxon>Aconoidasida</taxon>
        <taxon>Haemosporida</taxon>
        <taxon>Plasmodiidae</taxon>
        <taxon>Plasmodium</taxon>
        <taxon>Plasmodium (Plasmodium)</taxon>
    </lineage>
</organism>
<dbReference type="VEuPathDB" id="PlasmoDB:AK88_02211"/>
<sequence>MGALYICRRGGLPAHLREFATVGGVESPVLGALTKVLVDPTTPAQRPNSDKIFSAYTKSYIHKESEQALILCLKKLNEMERNKKVVKLSQYIYELQNLSKSKVMYNVLKQIKLVHNLFEIINTQIGTESLSPTLLLSLAMSYKNLRLNKYTYFKNVLRAVCNHIKVYKTNKLTRLVSSDARSIEASDDYKHTVELIQRASKPRRNERRINMLNVYTNLLNNSTLSYILYAYSTMFCSPNEYVLYMSKYILLNSSVLNHLDMLCILHFLRKISVKVQKRDIVVYANGKTAMQRGEGTKLGKLDQYIKEETGLSRRDGNTHAEKREGVHGANATAAEAETQFIVNHSSELKRRRGNNPYDEHRNTYLKLLRCIIHVIKKRKSHFCEKPTILISILYNFYKLNLVPIEIFYSFHNRIKKEIKNVEVKSVALYLHILSDIQFDLRYYKCLYKHLASVFENREKHFDLLSVCLSFYSLGRNRHYEESFVRACLELFRRHADNLNDVNITNVIHTMGKIKVLDEDLLHKLCQVVTRRIENISPINLSLIVLSLSKLNYHNKDFYHMCVQKGTELLPAFAEKQLVIFTYGLVLTQTFNYPFMELFFRQYIRINNSCNNNKRRQMLGTICYCLYFEAPSFLNKFPLSINTFVRNNLHFVQDKQGSKIHEELASILRHLRIHRFEILKKKKPYVFDVSIGGGTGERELCIDFLLPKKMLRNACTLNGFHQMKKRHMNLLNVDLFHLDVASYMALHSMQDKVNFVRLFLKEVGLYNLNHLGEAETGQREEIIHLVRFNEGEAEMGSVYAVQQGGPSATQQDDHPIKNRDYHIFPSCAKIQNAKKGFYKSHPARVNYEEPFKKRKQIFLDIVEDKLFSCGELDSSNTWTDHMATHQGDTHDGSTKVEHSSSKKETFIFGRKCHGLNKYEYVDERSGKIVVTRGYGVGG</sequence>
<dbReference type="GeneID" id="24267525"/>
<dbReference type="OrthoDB" id="9985850at2759"/>
<evidence type="ECO:0008006" key="3">
    <source>
        <dbReference type="Google" id="ProtNLM"/>
    </source>
</evidence>
<keyword evidence="2" id="KW-1185">Reference proteome</keyword>
<dbReference type="OMA" id="CKYILLN"/>
<protein>
    <recommendedName>
        <fullName evidence="3">RAP domain-containing protein</fullName>
    </recommendedName>
</protein>
<accession>A0A0D9QMV6</accession>
<name>A0A0D9QMV6_PLAFR</name>
<evidence type="ECO:0000313" key="2">
    <source>
        <dbReference type="Proteomes" id="UP000054561"/>
    </source>
</evidence>
<dbReference type="RefSeq" id="XP_012335268.1">
    <property type="nucleotide sequence ID" value="XM_012479845.1"/>
</dbReference>
<reference evidence="1 2" key="1">
    <citation type="submission" date="2014-03" db="EMBL/GenBank/DDBJ databases">
        <title>The Genome Sequence of Plasmodium fragile nilgiri.</title>
        <authorList>
            <consortium name="The Broad Institute Genomics Platform"/>
            <consortium name="The Broad Institute Genome Sequencing Center for Infectious Disease"/>
            <person name="Neafsey D."/>
            <person name="Duraisingh M."/>
            <person name="Young S.K."/>
            <person name="Zeng Q."/>
            <person name="Gargeya S."/>
            <person name="Abouelleil A."/>
            <person name="Alvarado L."/>
            <person name="Chapman S.B."/>
            <person name="Gainer-Dewar J."/>
            <person name="Goldberg J."/>
            <person name="Griggs A."/>
            <person name="Gujja S."/>
            <person name="Hansen M."/>
            <person name="Howarth C."/>
            <person name="Imamovic A."/>
            <person name="Larimer J."/>
            <person name="Pearson M."/>
            <person name="Poon T.W."/>
            <person name="Priest M."/>
            <person name="Roberts A."/>
            <person name="Saif S."/>
            <person name="Shea T."/>
            <person name="Sykes S."/>
            <person name="Wortman J."/>
            <person name="Nusbaum C."/>
            <person name="Birren B."/>
        </authorList>
    </citation>
    <scope>NUCLEOTIDE SEQUENCE [LARGE SCALE GENOMIC DNA]</scope>
    <source>
        <strain evidence="2">nilgiri</strain>
    </source>
</reference>